<evidence type="ECO:0000256" key="6">
    <source>
        <dbReference type="SAM" id="MobiDB-lite"/>
    </source>
</evidence>
<feature type="compositionally biased region" description="Basic and acidic residues" evidence="6">
    <location>
        <begin position="338"/>
        <end position="358"/>
    </location>
</feature>
<evidence type="ECO:0000256" key="2">
    <source>
        <dbReference type="ARBA" id="ARBA00022692"/>
    </source>
</evidence>
<evidence type="ECO:0000313" key="10">
    <source>
        <dbReference type="Proteomes" id="UP000664169"/>
    </source>
</evidence>
<comment type="subcellular location">
    <subcellularLocation>
        <location evidence="1">Membrane</location>
        <topology evidence="1">Multi-pass membrane protein</topology>
    </subcellularLocation>
</comment>
<sequence length="389" mass="43893">MSASFFDNVPSGLPPPGVQSNLINPTTQKVPIIVLNAVFTFLMTITVLIRFYVRIFLTRSTGWDDCEYEFLVIEDWLTTLDTCGFAAILSWLQAGLMINATFLGFGTHMWDIPASTLMSVNNMHWILSMTIVYPAAMMMIKASILLLYYRIFHVNEQLRRVIVGSIIFITLVHIPYTVLYIFTTMDCVSLSDLKTNPICNNNNYTIVLSLGVLTVVTDFWLLFLPMRSILGLQLEKRRKIGLVAVFGTAALTCVVSLTRTIYYSQTWVTADPLWTAALCSELSIIEVNAGIIVASSSSLPSFYTSTKAFMTSIYQSLVKRTPRLGSSEDMPKASSFGSDDRRETRTNKVGEHKNHSEESYASQQERSAYQFAQPILRTDSYEVTYHQQR</sequence>
<dbReference type="InterPro" id="IPR052337">
    <property type="entry name" value="SAT4-like"/>
</dbReference>
<accession>A0A8H3IR75</accession>
<evidence type="ECO:0000256" key="7">
    <source>
        <dbReference type="SAM" id="Phobius"/>
    </source>
</evidence>
<comment type="similarity">
    <text evidence="5">Belongs to the SAT4 family.</text>
</comment>
<feature type="transmembrane region" description="Helical" evidence="7">
    <location>
        <begin position="240"/>
        <end position="262"/>
    </location>
</feature>
<evidence type="ECO:0000259" key="8">
    <source>
        <dbReference type="Pfam" id="PF20684"/>
    </source>
</evidence>
<proteinExistence type="inferred from homology"/>
<feature type="transmembrane region" description="Helical" evidence="7">
    <location>
        <begin position="203"/>
        <end position="224"/>
    </location>
</feature>
<organism evidence="9 10">
    <name type="scientific">Gomphillus americanus</name>
    <dbReference type="NCBI Taxonomy" id="1940652"/>
    <lineage>
        <taxon>Eukaryota</taxon>
        <taxon>Fungi</taxon>
        <taxon>Dikarya</taxon>
        <taxon>Ascomycota</taxon>
        <taxon>Pezizomycotina</taxon>
        <taxon>Lecanoromycetes</taxon>
        <taxon>OSLEUM clade</taxon>
        <taxon>Ostropomycetidae</taxon>
        <taxon>Ostropales</taxon>
        <taxon>Graphidaceae</taxon>
        <taxon>Gomphilloideae</taxon>
        <taxon>Gomphillus</taxon>
    </lineage>
</organism>
<feature type="transmembrane region" description="Helical" evidence="7">
    <location>
        <begin position="30"/>
        <end position="53"/>
    </location>
</feature>
<dbReference type="GO" id="GO:0016020">
    <property type="term" value="C:membrane"/>
    <property type="evidence" value="ECO:0007669"/>
    <property type="project" value="UniProtKB-SubCell"/>
</dbReference>
<evidence type="ECO:0000256" key="4">
    <source>
        <dbReference type="ARBA" id="ARBA00023136"/>
    </source>
</evidence>
<dbReference type="AlphaFoldDB" id="A0A8H3IR75"/>
<feature type="region of interest" description="Disordered" evidence="6">
    <location>
        <begin position="323"/>
        <end position="366"/>
    </location>
</feature>
<dbReference type="OrthoDB" id="444631at2759"/>
<feature type="transmembrane region" description="Helical" evidence="7">
    <location>
        <begin position="125"/>
        <end position="149"/>
    </location>
</feature>
<feature type="transmembrane region" description="Helical" evidence="7">
    <location>
        <begin position="282"/>
        <end position="303"/>
    </location>
</feature>
<gene>
    <name evidence="9" type="ORF">GOMPHAMPRED_002713</name>
</gene>
<dbReference type="Proteomes" id="UP000664169">
    <property type="component" value="Unassembled WGS sequence"/>
</dbReference>
<dbReference type="PANTHER" id="PTHR33048:SF158">
    <property type="entry name" value="MEMBRANE PROTEIN PTH11-LIKE, PUTATIVE-RELATED"/>
    <property type="match status" value="1"/>
</dbReference>
<evidence type="ECO:0000256" key="1">
    <source>
        <dbReference type="ARBA" id="ARBA00004141"/>
    </source>
</evidence>
<feature type="domain" description="Rhodopsin" evidence="8">
    <location>
        <begin position="49"/>
        <end position="299"/>
    </location>
</feature>
<name>A0A8H3IR75_9LECA</name>
<feature type="transmembrane region" description="Helical" evidence="7">
    <location>
        <begin position="161"/>
        <end position="183"/>
    </location>
</feature>
<feature type="transmembrane region" description="Helical" evidence="7">
    <location>
        <begin position="83"/>
        <end position="105"/>
    </location>
</feature>
<dbReference type="InterPro" id="IPR049326">
    <property type="entry name" value="Rhodopsin_dom_fungi"/>
</dbReference>
<evidence type="ECO:0000313" key="9">
    <source>
        <dbReference type="EMBL" id="CAF9923019.1"/>
    </source>
</evidence>
<reference evidence="9" key="1">
    <citation type="submission" date="2021-03" db="EMBL/GenBank/DDBJ databases">
        <authorList>
            <person name="Tagirdzhanova G."/>
        </authorList>
    </citation>
    <scope>NUCLEOTIDE SEQUENCE</scope>
</reference>
<evidence type="ECO:0000256" key="3">
    <source>
        <dbReference type="ARBA" id="ARBA00022989"/>
    </source>
</evidence>
<evidence type="ECO:0000256" key="5">
    <source>
        <dbReference type="ARBA" id="ARBA00038359"/>
    </source>
</evidence>
<protein>
    <recommendedName>
        <fullName evidence="8">Rhodopsin domain-containing protein</fullName>
    </recommendedName>
</protein>
<keyword evidence="2 7" id="KW-0812">Transmembrane</keyword>
<keyword evidence="3 7" id="KW-1133">Transmembrane helix</keyword>
<keyword evidence="4 7" id="KW-0472">Membrane</keyword>
<dbReference type="Pfam" id="PF20684">
    <property type="entry name" value="Fung_rhodopsin"/>
    <property type="match status" value="1"/>
</dbReference>
<comment type="caution">
    <text evidence="9">The sequence shown here is derived from an EMBL/GenBank/DDBJ whole genome shotgun (WGS) entry which is preliminary data.</text>
</comment>
<dbReference type="PANTHER" id="PTHR33048">
    <property type="entry name" value="PTH11-LIKE INTEGRAL MEMBRANE PROTEIN (AFU_ORTHOLOGUE AFUA_5G11245)"/>
    <property type="match status" value="1"/>
</dbReference>
<dbReference type="EMBL" id="CAJPDQ010000019">
    <property type="protein sequence ID" value="CAF9923019.1"/>
    <property type="molecule type" value="Genomic_DNA"/>
</dbReference>
<keyword evidence="10" id="KW-1185">Reference proteome</keyword>